<keyword evidence="1" id="KW-0175">Coiled coil</keyword>
<feature type="compositionally biased region" description="Low complexity" evidence="2">
    <location>
        <begin position="398"/>
        <end position="412"/>
    </location>
</feature>
<feature type="region of interest" description="Disordered" evidence="2">
    <location>
        <begin position="306"/>
        <end position="336"/>
    </location>
</feature>
<dbReference type="EMBL" id="JAGMVJ010000009">
    <property type="protein sequence ID" value="KAH7087491.1"/>
    <property type="molecule type" value="Genomic_DNA"/>
</dbReference>
<feature type="compositionally biased region" description="Low complexity" evidence="2">
    <location>
        <begin position="320"/>
        <end position="335"/>
    </location>
</feature>
<gene>
    <name evidence="3" type="ORF">FB567DRAFT_346669</name>
</gene>
<proteinExistence type="predicted"/>
<dbReference type="OrthoDB" id="3792038at2759"/>
<dbReference type="AlphaFoldDB" id="A0A8K0R5Z4"/>
<evidence type="ECO:0000313" key="4">
    <source>
        <dbReference type="Proteomes" id="UP000813461"/>
    </source>
</evidence>
<sequence>MPLRKLTIQRKKSTLSLSGVFRSTSPAPLSRPLTPESVTSSMRRSAGRITSKILRSLLNRYRIQEPDFEMLTPPSRQVTPLSPPPTISKLAKTFVDSLTARKLSNFLVWMLYHDVVEYPTSPDSEYDAIEPMDMQGWLALGDFLSKFSKTMDTGYGLDLVVLDAICDRVPLQRSTVHSLLIQFADPSKMKFSTIATIVNTGEKEGKVELDVLRDVQLKLEELHKMAAKLKPEANTIFEAWHALVLKRLRDFSHVAVEPRIANIVSGTPLITAATNEHLPQEAKDGIELKYLYEVVQLERHVPLHRYGNHHNVPTPGVMTPLSSPPDAEDASSPAVDDAEYARKRNLQLMNENHDLRAQVMNLQRDLEKLQDSNDTLARKVSTLGRGQPPAYHQPQCATLTSESSPTLSSTSSHNAQDSTHAEPHTPCPPPRLRPRSRSYDTSEQLFSQSSLQAPSSSHIRHRSEILSWKYQDVFNEFDTPPSSPLRLSNPLTGELLEPRTTRVGGAGGGLGSGSGSGSGAGRRSGMVFTEGQKMLLAAVRDGDGEGAGEF</sequence>
<evidence type="ECO:0000256" key="1">
    <source>
        <dbReference type="SAM" id="Coils"/>
    </source>
</evidence>
<evidence type="ECO:0000256" key="2">
    <source>
        <dbReference type="SAM" id="MobiDB-lite"/>
    </source>
</evidence>
<feature type="region of interest" description="Disordered" evidence="2">
    <location>
        <begin position="502"/>
        <end position="524"/>
    </location>
</feature>
<feature type="compositionally biased region" description="Low complexity" evidence="2">
    <location>
        <begin position="444"/>
        <end position="457"/>
    </location>
</feature>
<evidence type="ECO:0000313" key="3">
    <source>
        <dbReference type="EMBL" id="KAH7087491.1"/>
    </source>
</evidence>
<feature type="compositionally biased region" description="Gly residues" evidence="2">
    <location>
        <begin position="504"/>
        <end position="522"/>
    </location>
</feature>
<reference evidence="3" key="1">
    <citation type="journal article" date="2021" name="Nat. Commun.">
        <title>Genetic determinants of endophytism in the Arabidopsis root mycobiome.</title>
        <authorList>
            <person name="Mesny F."/>
            <person name="Miyauchi S."/>
            <person name="Thiergart T."/>
            <person name="Pickel B."/>
            <person name="Atanasova L."/>
            <person name="Karlsson M."/>
            <person name="Huettel B."/>
            <person name="Barry K.W."/>
            <person name="Haridas S."/>
            <person name="Chen C."/>
            <person name="Bauer D."/>
            <person name="Andreopoulos W."/>
            <person name="Pangilinan J."/>
            <person name="LaButti K."/>
            <person name="Riley R."/>
            <person name="Lipzen A."/>
            <person name="Clum A."/>
            <person name="Drula E."/>
            <person name="Henrissat B."/>
            <person name="Kohler A."/>
            <person name="Grigoriev I.V."/>
            <person name="Martin F.M."/>
            <person name="Hacquard S."/>
        </authorList>
    </citation>
    <scope>NUCLEOTIDE SEQUENCE</scope>
    <source>
        <strain evidence="3">MPI-SDFR-AT-0120</strain>
    </source>
</reference>
<feature type="region of interest" description="Disordered" evidence="2">
    <location>
        <begin position="383"/>
        <end position="458"/>
    </location>
</feature>
<protein>
    <submittedName>
        <fullName evidence="3">Uncharacterized protein</fullName>
    </submittedName>
</protein>
<comment type="caution">
    <text evidence="3">The sequence shown here is derived from an EMBL/GenBank/DDBJ whole genome shotgun (WGS) entry which is preliminary data.</text>
</comment>
<accession>A0A8K0R5Z4</accession>
<organism evidence="3 4">
    <name type="scientific">Paraphoma chrysanthemicola</name>
    <dbReference type="NCBI Taxonomy" id="798071"/>
    <lineage>
        <taxon>Eukaryota</taxon>
        <taxon>Fungi</taxon>
        <taxon>Dikarya</taxon>
        <taxon>Ascomycota</taxon>
        <taxon>Pezizomycotina</taxon>
        <taxon>Dothideomycetes</taxon>
        <taxon>Pleosporomycetidae</taxon>
        <taxon>Pleosporales</taxon>
        <taxon>Pleosporineae</taxon>
        <taxon>Phaeosphaeriaceae</taxon>
        <taxon>Paraphoma</taxon>
    </lineage>
</organism>
<dbReference type="Proteomes" id="UP000813461">
    <property type="component" value="Unassembled WGS sequence"/>
</dbReference>
<feature type="coiled-coil region" evidence="1">
    <location>
        <begin position="345"/>
        <end position="379"/>
    </location>
</feature>
<feature type="region of interest" description="Disordered" evidence="2">
    <location>
        <begin position="23"/>
        <end position="44"/>
    </location>
</feature>
<keyword evidence="4" id="KW-1185">Reference proteome</keyword>
<name>A0A8K0R5Z4_9PLEO</name>